<feature type="domain" description="EamA" evidence="7">
    <location>
        <begin position="26"/>
        <end position="150"/>
    </location>
</feature>
<evidence type="ECO:0000256" key="1">
    <source>
        <dbReference type="ARBA" id="ARBA00004141"/>
    </source>
</evidence>
<dbReference type="PANTHER" id="PTHR32322:SF2">
    <property type="entry name" value="EAMA DOMAIN-CONTAINING PROTEIN"/>
    <property type="match status" value="1"/>
</dbReference>
<keyword evidence="9" id="KW-1185">Reference proteome</keyword>
<feature type="domain" description="EamA" evidence="7">
    <location>
        <begin position="162"/>
        <end position="293"/>
    </location>
</feature>
<comment type="similarity">
    <text evidence="2">Belongs to the EamA transporter family.</text>
</comment>
<proteinExistence type="inferred from homology"/>
<feature type="transmembrane region" description="Helical" evidence="6">
    <location>
        <begin position="276"/>
        <end position="294"/>
    </location>
</feature>
<dbReference type="RefSeq" id="WP_321549675.1">
    <property type="nucleotide sequence ID" value="NZ_JAXIVS010000013.1"/>
</dbReference>
<dbReference type="InterPro" id="IPR050638">
    <property type="entry name" value="AA-Vitamin_Transporters"/>
</dbReference>
<evidence type="ECO:0000259" key="7">
    <source>
        <dbReference type="Pfam" id="PF00892"/>
    </source>
</evidence>
<dbReference type="InterPro" id="IPR037185">
    <property type="entry name" value="EmrE-like"/>
</dbReference>
<feature type="transmembrane region" description="Helical" evidence="6">
    <location>
        <begin position="159"/>
        <end position="176"/>
    </location>
</feature>
<gene>
    <name evidence="8" type="ORF">SYV04_31520</name>
</gene>
<feature type="transmembrane region" description="Helical" evidence="6">
    <location>
        <begin position="106"/>
        <end position="128"/>
    </location>
</feature>
<keyword evidence="4 6" id="KW-1133">Transmembrane helix</keyword>
<evidence type="ECO:0000256" key="3">
    <source>
        <dbReference type="ARBA" id="ARBA00022692"/>
    </source>
</evidence>
<protein>
    <submittedName>
        <fullName evidence="8">DMT family transporter</fullName>
    </submittedName>
</protein>
<comment type="caution">
    <text evidence="8">The sequence shown here is derived from an EMBL/GenBank/DDBJ whole genome shotgun (WGS) entry which is preliminary data.</text>
</comment>
<keyword evidence="3 6" id="KW-0812">Transmembrane</keyword>
<accession>A0ABU5HBV9</accession>
<evidence type="ECO:0000256" key="2">
    <source>
        <dbReference type="ARBA" id="ARBA00007362"/>
    </source>
</evidence>
<evidence type="ECO:0000256" key="5">
    <source>
        <dbReference type="ARBA" id="ARBA00023136"/>
    </source>
</evidence>
<feature type="transmembrane region" description="Helical" evidence="6">
    <location>
        <begin position="137"/>
        <end position="153"/>
    </location>
</feature>
<feature type="transmembrane region" description="Helical" evidence="6">
    <location>
        <begin position="79"/>
        <end position="100"/>
    </location>
</feature>
<dbReference type="EMBL" id="JAXIVS010000013">
    <property type="protein sequence ID" value="MDY7230960.1"/>
    <property type="molecule type" value="Genomic_DNA"/>
</dbReference>
<evidence type="ECO:0000313" key="9">
    <source>
        <dbReference type="Proteomes" id="UP001291309"/>
    </source>
</evidence>
<reference evidence="8 9" key="1">
    <citation type="submission" date="2023-12" db="EMBL/GenBank/DDBJ databases">
        <title>the genome sequence of Hyalangium sp. s54d21.</title>
        <authorList>
            <person name="Zhang X."/>
        </authorList>
    </citation>
    <scope>NUCLEOTIDE SEQUENCE [LARGE SCALE GENOMIC DNA]</scope>
    <source>
        <strain evidence="9">s54d21</strain>
    </source>
</reference>
<feature type="transmembrane region" description="Helical" evidence="6">
    <location>
        <begin position="188"/>
        <end position="210"/>
    </location>
</feature>
<dbReference type="Gene3D" id="1.10.3730.20">
    <property type="match status" value="1"/>
</dbReference>
<feature type="transmembrane region" description="Helical" evidence="6">
    <location>
        <begin position="222"/>
        <end position="241"/>
    </location>
</feature>
<evidence type="ECO:0000256" key="6">
    <source>
        <dbReference type="SAM" id="Phobius"/>
    </source>
</evidence>
<feature type="transmembrane region" description="Helical" evidence="6">
    <location>
        <begin position="48"/>
        <end position="67"/>
    </location>
</feature>
<evidence type="ECO:0000256" key="4">
    <source>
        <dbReference type="ARBA" id="ARBA00022989"/>
    </source>
</evidence>
<dbReference type="Proteomes" id="UP001291309">
    <property type="component" value="Unassembled WGS sequence"/>
</dbReference>
<dbReference type="Pfam" id="PF00892">
    <property type="entry name" value="EamA"/>
    <property type="match status" value="2"/>
</dbReference>
<evidence type="ECO:0000313" key="8">
    <source>
        <dbReference type="EMBL" id="MDY7230960.1"/>
    </source>
</evidence>
<sequence>MRSIDAVPVPLDAPNTQAWRTPLELALLGAIWGASFMFMRVAAKDFGAVPLVEIRLGLGALVLLPFLWRARASFPLKRWPMLVLVGVINSAIPFLLFAWAAQRAPAGIGAIANSMAVLFTALVGALFFGEKIGARRAIALVVGFVGVVVLASGKTAGASIGWAVAAGSTAAFLYGIGGNLVRRHLTGLPPAAVAAATLGTAALMALPFAIAQWPQQEIPARSWFSVAMIGVLCTGIAYTIFYRLIQRIGAGRAATVTYLVPLFGVTWAWLLLDEALTLTMGIAGMLILGSVALSQRASR</sequence>
<comment type="subcellular location">
    <subcellularLocation>
        <location evidence="1">Membrane</location>
        <topology evidence="1">Multi-pass membrane protein</topology>
    </subcellularLocation>
</comment>
<name>A0ABU5HBV9_9BACT</name>
<dbReference type="SUPFAM" id="SSF103481">
    <property type="entry name" value="Multidrug resistance efflux transporter EmrE"/>
    <property type="match status" value="2"/>
</dbReference>
<organism evidence="8 9">
    <name type="scientific">Hyalangium rubrum</name>
    <dbReference type="NCBI Taxonomy" id="3103134"/>
    <lineage>
        <taxon>Bacteria</taxon>
        <taxon>Pseudomonadati</taxon>
        <taxon>Myxococcota</taxon>
        <taxon>Myxococcia</taxon>
        <taxon>Myxococcales</taxon>
        <taxon>Cystobacterineae</taxon>
        <taxon>Archangiaceae</taxon>
        <taxon>Hyalangium</taxon>
    </lineage>
</organism>
<dbReference type="InterPro" id="IPR000620">
    <property type="entry name" value="EamA_dom"/>
</dbReference>
<dbReference type="PANTHER" id="PTHR32322">
    <property type="entry name" value="INNER MEMBRANE TRANSPORTER"/>
    <property type="match status" value="1"/>
</dbReference>
<keyword evidence="5 6" id="KW-0472">Membrane</keyword>
<feature type="transmembrane region" description="Helical" evidence="6">
    <location>
        <begin position="253"/>
        <end position="270"/>
    </location>
</feature>